<accession>A0ABR4D2Z6</accession>
<comment type="caution">
    <text evidence="1">The sequence shown here is derived from an EMBL/GenBank/DDBJ whole genome shotgun (WGS) entry which is preliminary data.</text>
</comment>
<reference evidence="1 2" key="1">
    <citation type="journal article" date="2024" name="Commun. Biol.">
        <title>Comparative genomic analysis of thermophilic fungi reveals convergent evolutionary adaptations and gene losses.</title>
        <authorList>
            <person name="Steindorff A.S."/>
            <person name="Aguilar-Pontes M.V."/>
            <person name="Robinson A.J."/>
            <person name="Andreopoulos B."/>
            <person name="LaButti K."/>
            <person name="Kuo A."/>
            <person name="Mondo S."/>
            <person name="Riley R."/>
            <person name="Otillar R."/>
            <person name="Haridas S."/>
            <person name="Lipzen A."/>
            <person name="Grimwood J."/>
            <person name="Schmutz J."/>
            <person name="Clum A."/>
            <person name="Reid I.D."/>
            <person name="Moisan M.C."/>
            <person name="Butler G."/>
            <person name="Nguyen T.T.M."/>
            <person name="Dewar K."/>
            <person name="Conant G."/>
            <person name="Drula E."/>
            <person name="Henrissat B."/>
            <person name="Hansel C."/>
            <person name="Singer S."/>
            <person name="Hutchinson M.I."/>
            <person name="de Vries R.P."/>
            <person name="Natvig D.O."/>
            <person name="Powell A.J."/>
            <person name="Tsang A."/>
            <person name="Grigoriev I.V."/>
        </authorList>
    </citation>
    <scope>NUCLEOTIDE SEQUENCE [LARGE SCALE GENOMIC DNA]</scope>
    <source>
        <strain evidence="1 2">CBS 494.80</strain>
    </source>
</reference>
<evidence type="ECO:0000313" key="1">
    <source>
        <dbReference type="EMBL" id="KAL2075721.1"/>
    </source>
</evidence>
<proteinExistence type="predicted"/>
<dbReference type="EMBL" id="JAZHXI010000001">
    <property type="protein sequence ID" value="KAL2075721.1"/>
    <property type="molecule type" value="Genomic_DNA"/>
</dbReference>
<organism evidence="1 2">
    <name type="scientific">Oculimacula yallundae</name>
    <dbReference type="NCBI Taxonomy" id="86028"/>
    <lineage>
        <taxon>Eukaryota</taxon>
        <taxon>Fungi</taxon>
        <taxon>Dikarya</taxon>
        <taxon>Ascomycota</taxon>
        <taxon>Pezizomycotina</taxon>
        <taxon>Leotiomycetes</taxon>
        <taxon>Helotiales</taxon>
        <taxon>Ploettnerulaceae</taxon>
        <taxon>Oculimacula</taxon>
    </lineage>
</organism>
<name>A0ABR4D2Z6_9HELO</name>
<dbReference type="Proteomes" id="UP001595075">
    <property type="component" value="Unassembled WGS sequence"/>
</dbReference>
<keyword evidence="2" id="KW-1185">Reference proteome</keyword>
<gene>
    <name evidence="1" type="ORF">VTL71DRAFT_664</name>
</gene>
<protein>
    <submittedName>
        <fullName evidence="1">Uncharacterized protein</fullName>
    </submittedName>
</protein>
<sequence>MERISLDLIAAYHTAQHRLSSNPKITKVTKHTLQNFICHDRRPHNRDAFFQHTLVFTGGRSGHFKVVLVSFQRAWAED</sequence>
<evidence type="ECO:0000313" key="2">
    <source>
        <dbReference type="Proteomes" id="UP001595075"/>
    </source>
</evidence>